<sequence length="113" mass="12615">MSTAGPITRVTMIKIPSDEHQAIALVGFTEFAKTQQKNGVPYILSMQAGAARGSARDQGYTLVTKSVFRNIEDMQYYETDCPAHNRYREFLKKNAPVESLMAVYFVAEAGFDI</sequence>
<dbReference type="PROSITE" id="PS51502">
    <property type="entry name" value="S_R_A_B_BARREL"/>
    <property type="match status" value="1"/>
</dbReference>
<dbReference type="AlphaFoldDB" id="A0AAD4CQE0"/>
<dbReference type="Pfam" id="PF07876">
    <property type="entry name" value="Dabb"/>
    <property type="match status" value="1"/>
</dbReference>
<gene>
    <name evidence="2" type="ORF">FE257_006922</name>
</gene>
<name>A0AAD4CQE0_ASPNN</name>
<accession>A0AAD4CQE0</accession>
<feature type="domain" description="Stress-response A/B barrel" evidence="1">
    <location>
        <begin position="7"/>
        <end position="105"/>
    </location>
</feature>
<keyword evidence="3" id="KW-1185">Reference proteome</keyword>
<dbReference type="Gene3D" id="3.30.70.100">
    <property type="match status" value="1"/>
</dbReference>
<evidence type="ECO:0000259" key="1">
    <source>
        <dbReference type="PROSITE" id="PS51502"/>
    </source>
</evidence>
<evidence type="ECO:0000313" key="3">
    <source>
        <dbReference type="Proteomes" id="UP001194746"/>
    </source>
</evidence>
<organism evidence="2 3">
    <name type="scientific">Aspergillus nanangensis</name>
    <dbReference type="NCBI Taxonomy" id="2582783"/>
    <lineage>
        <taxon>Eukaryota</taxon>
        <taxon>Fungi</taxon>
        <taxon>Dikarya</taxon>
        <taxon>Ascomycota</taxon>
        <taxon>Pezizomycotina</taxon>
        <taxon>Eurotiomycetes</taxon>
        <taxon>Eurotiomycetidae</taxon>
        <taxon>Eurotiales</taxon>
        <taxon>Aspergillaceae</taxon>
        <taxon>Aspergillus</taxon>
        <taxon>Aspergillus subgen. Circumdati</taxon>
    </lineage>
</organism>
<dbReference type="EMBL" id="VCAU01000032">
    <property type="protein sequence ID" value="KAF9889832.1"/>
    <property type="molecule type" value="Genomic_DNA"/>
</dbReference>
<protein>
    <recommendedName>
        <fullName evidence="1">Stress-response A/B barrel domain-containing protein</fullName>
    </recommendedName>
</protein>
<comment type="caution">
    <text evidence="2">The sequence shown here is derived from an EMBL/GenBank/DDBJ whole genome shotgun (WGS) entry which is preliminary data.</text>
</comment>
<reference evidence="2" key="1">
    <citation type="journal article" date="2019" name="Beilstein J. Org. Chem.">
        <title>Nanangenines: drimane sesquiterpenoids as the dominant metabolite cohort of a novel Australian fungus, Aspergillus nanangensis.</title>
        <authorList>
            <person name="Lacey H.J."/>
            <person name="Gilchrist C.L.M."/>
            <person name="Crombie A."/>
            <person name="Kalaitzis J.A."/>
            <person name="Vuong D."/>
            <person name="Rutledge P.J."/>
            <person name="Turner P."/>
            <person name="Pitt J.I."/>
            <person name="Lacey E."/>
            <person name="Chooi Y.H."/>
            <person name="Piggott A.M."/>
        </authorList>
    </citation>
    <scope>NUCLEOTIDE SEQUENCE</scope>
    <source>
        <strain evidence="2">MST-FP2251</strain>
    </source>
</reference>
<dbReference type="Proteomes" id="UP001194746">
    <property type="component" value="Unassembled WGS sequence"/>
</dbReference>
<dbReference type="SUPFAM" id="SSF54909">
    <property type="entry name" value="Dimeric alpha+beta barrel"/>
    <property type="match status" value="1"/>
</dbReference>
<proteinExistence type="predicted"/>
<dbReference type="InterPro" id="IPR013097">
    <property type="entry name" value="Dabb"/>
</dbReference>
<dbReference type="SMART" id="SM00886">
    <property type="entry name" value="Dabb"/>
    <property type="match status" value="1"/>
</dbReference>
<dbReference type="InterPro" id="IPR011008">
    <property type="entry name" value="Dimeric_a/b-barrel"/>
</dbReference>
<reference evidence="2" key="2">
    <citation type="submission" date="2020-02" db="EMBL/GenBank/DDBJ databases">
        <authorList>
            <person name="Gilchrist C.L.M."/>
            <person name="Chooi Y.-H."/>
        </authorList>
    </citation>
    <scope>NUCLEOTIDE SEQUENCE</scope>
    <source>
        <strain evidence="2">MST-FP2251</strain>
    </source>
</reference>
<evidence type="ECO:0000313" key="2">
    <source>
        <dbReference type="EMBL" id="KAF9889832.1"/>
    </source>
</evidence>